<sequence>MTKELSQLIQTHNGTIWDNSINHQRCFCHVLALILGAGLSAIKLSTSEGPKSKKPENFPTLETIDEEGELIDDGAEEFNSEAEDEVDPDDMSSDSEPEETNEVAGKKTKGEYALSGIGFTLKKVK</sequence>
<dbReference type="EMBL" id="VSWC01000144">
    <property type="protein sequence ID" value="KAA1077823.1"/>
    <property type="molecule type" value="Genomic_DNA"/>
</dbReference>
<feature type="compositionally biased region" description="Acidic residues" evidence="1">
    <location>
        <begin position="63"/>
        <end position="101"/>
    </location>
</feature>
<evidence type="ECO:0000256" key="1">
    <source>
        <dbReference type="SAM" id="MobiDB-lite"/>
    </source>
</evidence>
<keyword evidence="3" id="KW-1185">Reference proteome</keyword>
<feature type="region of interest" description="Disordered" evidence="1">
    <location>
        <begin position="45"/>
        <end position="108"/>
    </location>
</feature>
<proteinExistence type="predicted"/>
<name>A0A5B0MN80_PUCGR</name>
<accession>A0A5B0MN80</accession>
<comment type="caution">
    <text evidence="2">The sequence shown here is derived from an EMBL/GenBank/DDBJ whole genome shotgun (WGS) entry which is preliminary data.</text>
</comment>
<dbReference type="Proteomes" id="UP000324748">
    <property type="component" value="Unassembled WGS sequence"/>
</dbReference>
<dbReference type="AlphaFoldDB" id="A0A5B0MN80"/>
<protein>
    <recommendedName>
        <fullName evidence="4">hAT-like transposase RNase-H fold domain-containing protein</fullName>
    </recommendedName>
</protein>
<reference evidence="2 3" key="1">
    <citation type="submission" date="2019-05" db="EMBL/GenBank/DDBJ databases">
        <title>Emergence of the Ug99 lineage of the wheat stem rust pathogen through somatic hybridization.</title>
        <authorList>
            <person name="Li F."/>
            <person name="Upadhyaya N.M."/>
            <person name="Sperschneider J."/>
            <person name="Matny O."/>
            <person name="Nguyen-Phuc H."/>
            <person name="Mago R."/>
            <person name="Raley C."/>
            <person name="Miller M.E."/>
            <person name="Silverstein K.A.T."/>
            <person name="Henningsen E."/>
            <person name="Hirsch C.D."/>
            <person name="Visser B."/>
            <person name="Pretorius Z.A."/>
            <person name="Steffenson B.J."/>
            <person name="Schwessinger B."/>
            <person name="Dodds P.N."/>
            <person name="Figueroa M."/>
        </authorList>
    </citation>
    <scope>NUCLEOTIDE SEQUENCE [LARGE SCALE GENOMIC DNA]</scope>
    <source>
        <strain evidence="2">21-0</strain>
    </source>
</reference>
<evidence type="ECO:0000313" key="2">
    <source>
        <dbReference type="EMBL" id="KAA1077823.1"/>
    </source>
</evidence>
<organism evidence="2 3">
    <name type="scientific">Puccinia graminis f. sp. tritici</name>
    <dbReference type="NCBI Taxonomy" id="56615"/>
    <lineage>
        <taxon>Eukaryota</taxon>
        <taxon>Fungi</taxon>
        <taxon>Dikarya</taxon>
        <taxon>Basidiomycota</taxon>
        <taxon>Pucciniomycotina</taxon>
        <taxon>Pucciniomycetes</taxon>
        <taxon>Pucciniales</taxon>
        <taxon>Pucciniaceae</taxon>
        <taxon>Puccinia</taxon>
    </lineage>
</organism>
<evidence type="ECO:0008006" key="4">
    <source>
        <dbReference type="Google" id="ProtNLM"/>
    </source>
</evidence>
<gene>
    <name evidence="2" type="ORF">PGT21_021246</name>
</gene>
<evidence type="ECO:0000313" key="3">
    <source>
        <dbReference type="Proteomes" id="UP000324748"/>
    </source>
</evidence>